<dbReference type="PROSITE" id="PS00141">
    <property type="entry name" value="ASP_PROTEASE"/>
    <property type="match status" value="2"/>
</dbReference>
<dbReference type="KEGG" id="yli:2912610"/>
<dbReference type="SUPFAM" id="SSF50630">
    <property type="entry name" value="Acid proteases"/>
    <property type="match status" value="1"/>
</dbReference>
<reference evidence="12 14" key="2">
    <citation type="submission" date="2018-07" db="EMBL/GenBank/DDBJ databases">
        <title>Draft Genome Assemblies for Five Robust Yarrowia lipolytica Strains Exhibiting High Lipid Production and Pentose Sugar Utilization and Sugar Alcohol Secretion from Undetoxified Lignocellulosic Biomass Hydrolysates.</title>
        <authorList>
            <consortium name="DOE Joint Genome Institute"/>
            <person name="Walker C."/>
            <person name="Ryu S."/>
            <person name="Na H."/>
            <person name="Zane M."/>
            <person name="LaButti K."/>
            <person name="Lipzen A."/>
            <person name="Haridas S."/>
            <person name="Barry K."/>
            <person name="Grigoriev I.V."/>
            <person name="Quarterman J."/>
            <person name="Slininger P."/>
            <person name="Dien B."/>
            <person name="Trinh C.T."/>
        </authorList>
    </citation>
    <scope>NUCLEOTIDE SEQUENCE [LARGE SCALE GENOMIC DNA]</scope>
    <source>
        <strain evidence="12 14">YB392</strain>
    </source>
</reference>
<sequence length="393" mass="42923">MKLSLLTIALYALGARADVTVTVTATVTADPVISSTLAVNIAESDSPKAGPIVAPLNNEQTFYTTELELGSPGQKFRLLLDTGSSDTWVISKEDTYDCGYGSCDYTGQFTKNQSSSYHEIDEDFAFYYLGGNAKGKWAKDTLSISGKAIPSFQFGLADDAFGVDPLTGIVGVGPKSLEFTKNKYPNLPEALKEAGLIKKVAYSLYLDDDNGHIIFGGYDKAKYEGDLVEHKMTNEKRIQVDYSDVRVSGTLCSPDEDTVQPALLDTGSTLSYLDDKTLNRVFMKLPVFVGDYLEDQGAYQISCMPPQFDVSFKFGDQDLHINGSDLIIPVSRNWSELDKGCYFGITTSNNSNHRTILGGTFLRSVYAVVDLEDKTVSMAPIKKTGDSDVKELS</sequence>
<comment type="similarity">
    <text evidence="1 8">Belongs to the peptidase A1 family.</text>
</comment>
<gene>
    <name evidence="12" type="ORF">B0I71DRAFT_158028</name>
    <name evidence="11" type="ORF">YALI1_E30561g</name>
</gene>
<feature type="domain" description="Peptidase A1" evidence="10">
    <location>
        <begin position="63"/>
        <end position="379"/>
    </location>
</feature>
<feature type="active site" evidence="6">
    <location>
        <position position="81"/>
    </location>
</feature>
<dbReference type="CDD" id="cd05474">
    <property type="entry name" value="SAP_like"/>
    <property type="match status" value="1"/>
</dbReference>
<dbReference type="EMBL" id="CP017557">
    <property type="protein sequence ID" value="AOW05962.1"/>
    <property type="molecule type" value="Genomic_DNA"/>
</dbReference>
<dbReference type="PROSITE" id="PS51767">
    <property type="entry name" value="PEPTIDASE_A1"/>
    <property type="match status" value="1"/>
</dbReference>
<evidence type="ECO:0000259" key="10">
    <source>
        <dbReference type="PROSITE" id="PS51767"/>
    </source>
</evidence>
<evidence type="ECO:0000256" key="8">
    <source>
        <dbReference type="RuleBase" id="RU000454"/>
    </source>
</evidence>
<feature type="signal peptide" evidence="9">
    <location>
        <begin position="1"/>
        <end position="17"/>
    </location>
</feature>
<dbReference type="GeneID" id="2912610"/>
<evidence type="ECO:0000313" key="12">
    <source>
        <dbReference type="EMBL" id="RDW26996.1"/>
    </source>
</evidence>
<dbReference type="InterPro" id="IPR021109">
    <property type="entry name" value="Peptidase_aspartic_dom_sf"/>
</dbReference>
<dbReference type="Proteomes" id="UP000182444">
    <property type="component" value="Chromosome 1E"/>
</dbReference>
<dbReference type="InterPro" id="IPR033121">
    <property type="entry name" value="PEPTIDASE_A1"/>
</dbReference>
<dbReference type="InterPro" id="IPR033876">
    <property type="entry name" value="SAP-like"/>
</dbReference>
<evidence type="ECO:0000256" key="3">
    <source>
        <dbReference type="ARBA" id="ARBA00022729"/>
    </source>
</evidence>
<dbReference type="eggNOG" id="KOG1339">
    <property type="taxonomic scope" value="Eukaryota"/>
</dbReference>
<evidence type="ECO:0000256" key="9">
    <source>
        <dbReference type="SAM" id="SignalP"/>
    </source>
</evidence>
<keyword evidence="4 8" id="KW-0064">Aspartyl protease</keyword>
<evidence type="ECO:0000313" key="11">
    <source>
        <dbReference type="EMBL" id="AOW05962.1"/>
    </source>
</evidence>
<keyword evidence="3 9" id="KW-0732">Signal</keyword>
<evidence type="ECO:0000256" key="5">
    <source>
        <dbReference type="ARBA" id="ARBA00022801"/>
    </source>
</evidence>
<dbReference type="PANTHER" id="PTHR47966">
    <property type="entry name" value="BETA-SITE APP-CLEAVING ENZYME, ISOFORM A-RELATED"/>
    <property type="match status" value="1"/>
</dbReference>
<dbReference type="InterPro" id="IPR001461">
    <property type="entry name" value="Aspartic_peptidase_A1"/>
</dbReference>
<dbReference type="Pfam" id="PF00026">
    <property type="entry name" value="Asp"/>
    <property type="match status" value="1"/>
</dbReference>
<proteinExistence type="inferred from homology"/>
<reference evidence="11 13" key="1">
    <citation type="journal article" date="2016" name="PLoS ONE">
        <title>Sequence Assembly of Yarrowia lipolytica Strain W29/CLIB89 Shows Transposable Element Diversity.</title>
        <authorList>
            <person name="Magnan C."/>
            <person name="Yu J."/>
            <person name="Chang I."/>
            <person name="Jahn E."/>
            <person name="Kanomata Y."/>
            <person name="Wu J."/>
            <person name="Zeller M."/>
            <person name="Oakes M."/>
            <person name="Baldi P."/>
            <person name="Sandmeyer S."/>
        </authorList>
    </citation>
    <scope>NUCLEOTIDE SEQUENCE [LARGE SCALE GENOMIC DNA]</scope>
    <source>
        <strain evidence="11">CLIB89</strain>
        <strain evidence="13">CLIB89(W29)</strain>
    </source>
</reference>
<dbReference type="GO" id="GO:0004190">
    <property type="term" value="F:aspartic-type endopeptidase activity"/>
    <property type="evidence" value="ECO:0007669"/>
    <property type="project" value="UniProtKB-KW"/>
</dbReference>
<name>A0A1D8NJZ2_YARLL</name>
<keyword evidence="2 8" id="KW-0645">Protease</keyword>
<dbReference type="Gene3D" id="2.40.70.10">
    <property type="entry name" value="Acid Proteases"/>
    <property type="match status" value="2"/>
</dbReference>
<dbReference type="VEuPathDB" id="FungiDB:YALI1_E30561g"/>
<feature type="chain" id="PRO_5033739731" evidence="9">
    <location>
        <begin position="18"/>
        <end position="393"/>
    </location>
</feature>
<evidence type="ECO:0000256" key="7">
    <source>
        <dbReference type="PIRSR" id="PIRSR601461-2"/>
    </source>
</evidence>
<dbReference type="PANTHER" id="PTHR47966:SF65">
    <property type="entry name" value="ASPARTIC-TYPE ENDOPEPTIDASE"/>
    <property type="match status" value="1"/>
</dbReference>
<protein>
    <submittedName>
        <fullName evidence="12">Aspartic peptidase domain-containing protein</fullName>
    </submittedName>
</protein>
<evidence type="ECO:0000256" key="2">
    <source>
        <dbReference type="ARBA" id="ARBA00022670"/>
    </source>
</evidence>
<feature type="active site" evidence="6">
    <location>
        <position position="265"/>
    </location>
</feature>
<evidence type="ECO:0000256" key="6">
    <source>
        <dbReference type="PIRSR" id="PIRSR601461-1"/>
    </source>
</evidence>
<feature type="disulfide bond" evidence="7">
    <location>
        <begin position="303"/>
        <end position="341"/>
    </location>
</feature>
<accession>A0A1D8NJZ2</accession>
<dbReference type="VEuPathDB" id="FungiDB:YALI0_E25784g"/>
<evidence type="ECO:0000256" key="1">
    <source>
        <dbReference type="ARBA" id="ARBA00007447"/>
    </source>
</evidence>
<keyword evidence="7" id="KW-1015">Disulfide bond</keyword>
<dbReference type="GO" id="GO:0006508">
    <property type="term" value="P:proteolysis"/>
    <property type="evidence" value="ECO:0007669"/>
    <property type="project" value="UniProtKB-KW"/>
</dbReference>
<organism evidence="11 13">
    <name type="scientific">Yarrowia lipolytica</name>
    <name type="common">Candida lipolytica</name>
    <dbReference type="NCBI Taxonomy" id="4952"/>
    <lineage>
        <taxon>Eukaryota</taxon>
        <taxon>Fungi</taxon>
        <taxon>Dikarya</taxon>
        <taxon>Ascomycota</taxon>
        <taxon>Saccharomycotina</taxon>
        <taxon>Dipodascomycetes</taxon>
        <taxon>Dipodascales</taxon>
        <taxon>Dipodascales incertae sedis</taxon>
        <taxon>Yarrowia</taxon>
    </lineage>
</organism>
<dbReference type="OMA" id="VANCKAR"/>
<keyword evidence="5 8" id="KW-0378">Hydrolase</keyword>
<dbReference type="PRINTS" id="PR00792">
    <property type="entry name" value="PEPSIN"/>
</dbReference>
<evidence type="ECO:0000256" key="4">
    <source>
        <dbReference type="ARBA" id="ARBA00022750"/>
    </source>
</evidence>
<dbReference type="Proteomes" id="UP000256601">
    <property type="component" value="Unassembled WGS sequence"/>
</dbReference>
<dbReference type="AlphaFoldDB" id="A0A1D8NJZ2"/>
<dbReference type="InterPro" id="IPR001969">
    <property type="entry name" value="Aspartic_peptidase_AS"/>
</dbReference>
<evidence type="ECO:0000313" key="13">
    <source>
        <dbReference type="Proteomes" id="UP000182444"/>
    </source>
</evidence>
<evidence type="ECO:0000313" key="14">
    <source>
        <dbReference type="Proteomes" id="UP000256601"/>
    </source>
</evidence>
<dbReference type="EMBL" id="KZ858970">
    <property type="protein sequence ID" value="RDW26996.1"/>
    <property type="molecule type" value="Genomic_DNA"/>
</dbReference>